<dbReference type="RefSeq" id="WP_377068826.1">
    <property type="nucleotide sequence ID" value="NZ_JBHSJJ010000021.1"/>
</dbReference>
<sequence>MRAKLPTGPLNREYYHRRLTEWVCNNADEVLTLIEDDDDQAPAKNEKDIFIDNYFLTFIHIH</sequence>
<organism evidence="1 2">
    <name type="scientific">Negadavirga shengliensis</name>
    <dbReference type="NCBI Taxonomy" id="1389218"/>
    <lineage>
        <taxon>Bacteria</taxon>
        <taxon>Pseudomonadati</taxon>
        <taxon>Bacteroidota</taxon>
        <taxon>Cytophagia</taxon>
        <taxon>Cytophagales</taxon>
        <taxon>Cyclobacteriaceae</taxon>
        <taxon>Negadavirga</taxon>
    </lineage>
</organism>
<keyword evidence="2" id="KW-1185">Reference proteome</keyword>
<comment type="caution">
    <text evidence="1">The sequence shown here is derived from an EMBL/GenBank/DDBJ whole genome shotgun (WGS) entry which is preliminary data.</text>
</comment>
<proteinExistence type="predicted"/>
<dbReference type="EMBL" id="JBHSJJ010000021">
    <property type="protein sequence ID" value="MFC4874713.1"/>
    <property type="molecule type" value="Genomic_DNA"/>
</dbReference>
<evidence type="ECO:0000313" key="1">
    <source>
        <dbReference type="EMBL" id="MFC4874713.1"/>
    </source>
</evidence>
<protein>
    <submittedName>
        <fullName evidence="1">Uncharacterized protein</fullName>
    </submittedName>
</protein>
<gene>
    <name evidence="1" type="ORF">ACFPFU_23620</name>
</gene>
<reference evidence="2" key="1">
    <citation type="journal article" date="2019" name="Int. J. Syst. Evol. Microbiol.">
        <title>The Global Catalogue of Microorganisms (GCM) 10K type strain sequencing project: providing services to taxonomists for standard genome sequencing and annotation.</title>
        <authorList>
            <consortium name="The Broad Institute Genomics Platform"/>
            <consortium name="The Broad Institute Genome Sequencing Center for Infectious Disease"/>
            <person name="Wu L."/>
            <person name="Ma J."/>
        </authorList>
    </citation>
    <scope>NUCLEOTIDE SEQUENCE [LARGE SCALE GENOMIC DNA]</scope>
    <source>
        <strain evidence="2">CGMCC 4.7466</strain>
    </source>
</reference>
<evidence type="ECO:0000313" key="2">
    <source>
        <dbReference type="Proteomes" id="UP001595818"/>
    </source>
</evidence>
<dbReference type="Proteomes" id="UP001595818">
    <property type="component" value="Unassembled WGS sequence"/>
</dbReference>
<name>A0ABV9T7I3_9BACT</name>
<accession>A0ABV9T7I3</accession>